<keyword evidence="3" id="KW-1185">Reference proteome</keyword>
<evidence type="ECO:0000259" key="1">
    <source>
        <dbReference type="SMART" id="SM00507"/>
    </source>
</evidence>
<dbReference type="InterPro" id="IPR003615">
    <property type="entry name" value="HNH_nuc"/>
</dbReference>
<keyword evidence="2" id="KW-0540">Nuclease</keyword>
<evidence type="ECO:0000313" key="3">
    <source>
        <dbReference type="Proteomes" id="UP000515928"/>
    </source>
</evidence>
<protein>
    <submittedName>
        <fullName evidence="2">HNH endonuclease</fullName>
    </submittedName>
</protein>
<evidence type="ECO:0000313" key="2">
    <source>
        <dbReference type="EMBL" id="QNN61456.1"/>
    </source>
</evidence>
<dbReference type="GO" id="GO:0008270">
    <property type="term" value="F:zinc ion binding"/>
    <property type="evidence" value="ECO:0007669"/>
    <property type="project" value="InterPro"/>
</dbReference>
<keyword evidence="2" id="KW-0378">Hydrolase</keyword>
<dbReference type="EMBL" id="CP060715">
    <property type="protein sequence ID" value="QNN61456.1"/>
    <property type="molecule type" value="Genomic_DNA"/>
</dbReference>
<keyword evidence="2" id="KW-0255">Endonuclease</keyword>
<feature type="domain" description="HNH nuclease" evidence="1">
    <location>
        <begin position="23"/>
        <end position="73"/>
    </location>
</feature>
<dbReference type="SMART" id="SM00507">
    <property type="entry name" value="HNHc"/>
    <property type="match status" value="1"/>
</dbReference>
<dbReference type="KEGG" id="eio:H9L01_03585"/>
<name>A0A7G9S0T1_9FIRM</name>
<dbReference type="GO" id="GO:0003676">
    <property type="term" value="F:nucleic acid binding"/>
    <property type="evidence" value="ECO:0007669"/>
    <property type="project" value="InterPro"/>
</dbReference>
<dbReference type="CDD" id="cd00085">
    <property type="entry name" value="HNHc"/>
    <property type="match status" value="1"/>
</dbReference>
<reference evidence="2 3" key="1">
    <citation type="submission" date="2020-08" db="EMBL/GenBank/DDBJ databases">
        <title>Genome sequence of Erysipelothrix inopinata DSM 15511T.</title>
        <authorList>
            <person name="Hyun D.-W."/>
            <person name="Bae J.-W."/>
        </authorList>
    </citation>
    <scope>NUCLEOTIDE SEQUENCE [LARGE SCALE GENOMIC DNA]</scope>
    <source>
        <strain evidence="2 3">DSM 15511</strain>
    </source>
</reference>
<dbReference type="RefSeq" id="WP_187534657.1">
    <property type="nucleotide sequence ID" value="NZ_CBCSHU010000028.1"/>
</dbReference>
<dbReference type="AlphaFoldDB" id="A0A7G9S0T1"/>
<dbReference type="Proteomes" id="UP000515928">
    <property type="component" value="Chromosome"/>
</dbReference>
<sequence length="177" mass="21116">MTKRILTTKQEIADYWKDAIDTNQTNVTYKNATSHCWRCGVKKRLDRCHIRAFSLGGKDEPGNFILLCKHCHIDNPNVEDISIIWDWLHAYKFDDEKPYWYHQGVREYEYIYNESIESHLSRYHIEIREQFDKLLEETLKDVAHHFGQPRNNRATVAGAIKITLNKLDEIEDNYEQK</sequence>
<dbReference type="Pfam" id="PF01844">
    <property type="entry name" value="HNH"/>
    <property type="match status" value="1"/>
</dbReference>
<dbReference type="InterPro" id="IPR002711">
    <property type="entry name" value="HNH"/>
</dbReference>
<proteinExistence type="predicted"/>
<accession>A0A7G9S0T1</accession>
<dbReference type="Gene3D" id="1.10.30.50">
    <property type="match status" value="1"/>
</dbReference>
<gene>
    <name evidence="2" type="ORF">H9L01_03585</name>
</gene>
<organism evidence="2 3">
    <name type="scientific">Erysipelothrix inopinata</name>
    <dbReference type="NCBI Taxonomy" id="225084"/>
    <lineage>
        <taxon>Bacteria</taxon>
        <taxon>Bacillati</taxon>
        <taxon>Bacillota</taxon>
        <taxon>Erysipelotrichia</taxon>
        <taxon>Erysipelotrichales</taxon>
        <taxon>Erysipelotrichaceae</taxon>
        <taxon>Erysipelothrix</taxon>
    </lineage>
</organism>
<dbReference type="GO" id="GO:0004519">
    <property type="term" value="F:endonuclease activity"/>
    <property type="evidence" value="ECO:0007669"/>
    <property type="project" value="UniProtKB-KW"/>
</dbReference>